<dbReference type="Pfam" id="PF08238">
    <property type="entry name" value="Sel1"/>
    <property type="match status" value="7"/>
</dbReference>
<dbReference type="PANTHER" id="PTHR11102">
    <property type="entry name" value="SEL-1-LIKE PROTEIN"/>
    <property type="match status" value="1"/>
</dbReference>
<dbReference type="InterPro" id="IPR011990">
    <property type="entry name" value="TPR-like_helical_dom_sf"/>
</dbReference>
<evidence type="ECO:0000256" key="2">
    <source>
        <dbReference type="SAM" id="Phobius"/>
    </source>
</evidence>
<dbReference type="InterPro" id="IPR006597">
    <property type="entry name" value="Sel1-like"/>
</dbReference>
<evidence type="ECO:0000256" key="1">
    <source>
        <dbReference type="ARBA" id="ARBA00038101"/>
    </source>
</evidence>
<protein>
    <submittedName>
        <fullName evidence="4">LANO_0E01420g1_1</fullName>
    </submittedName>
</protein>
<organism evidence="4 5">
    <name type="scientific">Lachancea nothofagi CBS 11611</name>
    <dbReference type="NCBI Taxonomy" id="1266666"/>
    <lineage>
        <taxon>Eukaryota</taxon>
        <taxon>Fungi</taxon>
        <taxon>Dikarya</taxon>
        <taxon>Ascomycota</taxon>
        <taxon>Saccharomycotina</taxon>
        <taxon>Saccharomycetes</taxon>
        <taxon>Saccharomycetales</taxon>
        <taxon>Saccharomycetaceae</taxon>
        <taxon>Lachancea</taxon>
    </lineage>
</organism>
<keyword evidence="2" id="KW-1133">Transmembrane helix</keyword>
<gene>
    <name evidence="4" type="ORF">LANO_0E01420G</name>
</gene>
<dbReference type="EMBL" id="LT598451">
    <property type="protein sequence ID" value="SCU92583.1"/>
    <property type="molecule type" value="Genomic_DNA"/>
</dbReference>
<sequence length="776" mass="88776">MQLPVLVALFVNCIIVHCFEQDPWNNVSSVLNSLPKHKDCLIDSAQESDPYLVSDGGGIHITLPIDYFEEEQEHNWQRFFDRADISDRLAIYNDLVHSSDQFNNSDATYTLAQMHLLQDYGYPHNKTLAFHYMRKFNELTKYSNSSALFELGLMHTTGLFGTIPVDIPKGLIFFEKAAELGELRAIMSLAYRYSKGINVPQNKNRALFLYRSLALRLRQRYSEDEWNLFFPNVESYLVRIPDFNGGLLGNGLSSILSSVRRLRANRPDVTSSILTNLHSGNVILQFGSGYNDFIDDDVNDEDKIVDFYYSALDNYKGTYTQKRNVEMAATILNNTVEYYASQINQLDILQKFYYAKCLELWGHMCLTGEGLPKSDLEAAENYLNSAVTELKSDAEKAHFDLGLINQHFHHNFSAAVEHYGAITENYVLLCESGVQLFQLNKSDQVPPDIQEKVRNGTLPDFTTLLMRASSYGHKQALYEAAIFEEVHDTDTPHEQKLAFLERNFRLFVGSQENWVAPHIKDAFMALLRGETESGLWLYAQAAEQGIEIAQVNAAFLLYQPPYELDEPPLVPDERKLLAARYYELAAVQGNYDAAVIAGNVYFEMGNYVQAAVLYQSCILSSLGSWNLGYMYEYGLGVDQDFKMAKRHYKAAMAYNKKLFLGVKLSVMKVEIKSWLMWLTGSRFKCDWGVSADKSTQGSQESFHSRVLKKFQKPRQEDQKRSISPLNEYNLPHLEDVFTILGLLAFFLLTYFIRAMMGRQRRENPMGMNIDVQFFAI</sequence>
<keyword evidence="2" id="KW-0812">Transmembrane</keyword>
<keyword evidence="5" id="KW-1185">Reference proteome</keyword>
<dbReference type="SMART" id="SM00671">
    <property type="entry name" value="SEL1"/>
    <property type="match status" value="5"/>
</dbReference>
<accession>A0A1G4JPG5</accession>
<evidence type="ECO:0000313" key="4">
    <source>
        <dbReference type="EMBL" id="SCU92583.1"/>
    </source>
</evidence>
<feature type="transmembrane region" description="Helical" evidence="2">
    <location>
        <begin position="736"/>
        <end position="756"/>
    </location>
</feature>
<proteinExistence type="inferred from homology"/>
<feature type="signal peptide" evidence="3">
    <location>
        <begin position="1"/>
        <end position="18"/>
    </location>
</feature>
<dbReference type="InterPro" id="IPR050767">
    <property type="entry name" value="Sel1_AlgK"/>
</dbReference>
<dbReference type="AlphaFoldDB" id="A0A1G4JPG5"/>
<keyword evidence="3" id="KW-0732">Signal</keyword>
<dbReference type="PANTHER" id="PTHR11102:SF160">
    <property type="entry name" value="ERAD-ASSOCIATED E3 UBIQUITIN-PROTEIN LIGASE COMPONENT HRD3"/>
    <property type="match status" value="1"/>
</dbReference>
<name>A0A1G4JPG5_9SACH</name>
<evidence type="ECO:0000256" key="3">
    <source>
        <dbReference type="SAM" id="SignalP"/>
    </source>
</evidence>
<reference evidence="5" key="1">
    <citation type="submission" date="2016-03" db="EMBL/GenBank/DDBJ databases">
        <authorList>
            <person name="Devillers Hugo."/>
        </authorList>
    </citation>
    <scope>NUCLEOTIDE SEQUENCE [LARGE SCALE GENOMIC DNA]</scope>
</reference>
<keyword evidence="2" id="KW-0472">Membrane</keyword>
<comment type="similarity">
    <text evidence="1">Belongs to the sel-1 family.</text>
</comment>
<evidence type="ECO:0000313" key="5">
    <source>
        <dbReference type="Proteomes" id="UP000189911"/>
    </source>
</evidence>
<dbReference type="OrthoDB" id="27934at2759"/>
<dbReference type="SUPFAM" id="SSF81901">
    <property type="entry name" value="HCP-like"/>
    <property type="match status" value="2"/>
</dbReference>
<feature type="chain" id="PRO_5009236122" evidence="3">
    <location>
        <begin position="19"/>
        <end position="776"/>
    </location>
</feature>
<dbReference type="Proteomes" id="UP000189911">
    <property type="component" value="Chromosome E"/>
</dbReference>
<dbReference type="Gene3D" id="1.25.40.10">
    <property type="entry name" value="Tetratricopeptide repeat domain"/>
    <property type="match status" value="2"/>
</dbReference>